<feature type="compositionally biased region" description="Polar residues" evidence="1">
    <location>
        <begin position="107"/>
        <end position="121"/>
    </location>
</feature>
<evidence type="ECO:0000313" key="2">
    <source>
        <dbReference type="EMBL" id="SER36451.1"/>
    </source>
</evidence>
<feature type="compositionally biased region" description="Polar residues" evidence="1">
    <location>
        <begin position="88"/>
        <end position="99"/>
    </location>
</feature>
<sequence length="206" mass="23065">MRTTRYASPIADRDGRGDGGDDREVTVGDVSNLVSEDRFEFVPVELLEQSRRDDDRRRPLRSDGQTTRFGSVGDGHRRGRDIRLRCQPSDSSGDGSRTATLEFLETEPSNDSSRGVSSLQGGESDRAEEDRTHGERNPECSRQWPPARRRHTETAPGEDREEERVDAHHQRECTSDPNLAVTVRGEWHTVGSLPNSEQYFGSGGAR</sequence>
<accession>A0A1H9NKM8</accession>
<reference evidence="3" key="1">
    <citation type="submission" date="2016-10" db="EMBL/GenBank/DDBJ databases">
        <authorList>
            <person name="Varghese N."/>
            <person name="Submissions S."/>
        </authorList>
    </citation>
    <scope>NUCLEOTIDE SEQUENCE [LARGE SCALE GENOMIC DNA]</scope>
    <source>
        <strain evidence="3">DSM 25055</strain>
    </source>
</reference>
<keyword evidence="3" id="KW-1185">Reference proteome</keyword>
<feature type="region of interest" description="Disordered" evidence="1">
    <location>
        <begin position="1"/>
        <end position="26"/>
    </location>
</feature>
<feature type="compositionally biased region" description="Basic and acidic residues" evidence="1">
    <location>
        <begin position="11"/>
        <end position="26"/>
    </location>
</feature>
<organism evidence="2 3">
    <name type="scientific">Natrinema salaciae</name>
    <dbReference type="NCBI Taxonomy" id="1186196"/>
    <lineage>
        <taxon>Archaea</taxon>
        <taxon>Methanobacteriati</taxon>
        <taxon>Methanobacteriota</taxon>
        <taxon>Stenosarchaea group</taxon>
        <taxon>Halobacteria</taxon>
        <taxon>Halobacteriales</taxon>
        <taxon>Natrialbaceae</taxon>
        <taxon>Natrinema</taxon>
    </lineage>
</organism>
<protein>
    <submittedName>
        <fullName evidence="2">Uncharacterized protein</fullName>
    </submittedName>
</protein>
<proteinExistence type="predicted"/>
<feature type="region of interest" description="Disordered" evidence="1">
    <location>
        <begin position="46"/>
        <end position="181"/>
    </location>
</feature>
<dbReference type="Proteomes" id="UP000199114">
    <property type="component" value="Unassembled WGS sequence"/>
</dbReference>
<feature type="compositionally biased region" description="Basic and acidic residues" evidence="1">
    <location>
        <begin position="162"/>
        <end position="174"/>
    </location>
</feature>
<name>A0A1H9NKM8_9EURY</name>
<feature type="compositionally biased region" description="Basic and acidic residues" evidence="1">
    <location>
        <begin position="123"/>
        <end position="139"/>
    </location>
</feature>
<evidence type="ECO:0000313" key="3">
    <source>
        <dbReference type="Proteomes" id="UP000199114"/>
    </source>
</evidence>
<evidence type="ECO:0000256" key="1">
    <source>
        <dbReference type="SAM" id="MobiDB-lite"/>
    </source>
</evidence>
<dbReference type="EMBL" id="FOFD01000005">
    <property type="protein sequence ID" value="SER36451.1"/>
    <property type="molecule type" value="Genomic_DNA"/>
</dbReference>
<dbReference type="AlphaFoldDB" id="A0A1H9NKM8"/>
<feature type="compositionally biased region" description="Basic and acidic residues" evidence="1">
    <location>
        <begin position="48"/>
        <end position="61"/>
    </location>
</feature>
<gene>
    <name evidence="2" type="ORF">SAMN04489841_3638</name>
</gene>